<accession>A0A1A7WF07</accession>
<evidence type="ECO:0000313" key="1">
    <source>
        <dbReference type="EMBL" id="SBP04567.1"/>
    </source>
</evidence>
<protein>
    <submittedName>
        <fullName evidence="1">Uncharacterized protein</fullName>
    </submittedName>
</protein>
<reference evidence="1" key="1">
    <citation type="submission" date="2016-05" db="EMBL/GenBank/DDBJ databases">
        <authorList>
            <person name="Lavstsen T."/>
            <person name="Jespersen J.S."/>
        </authorList>
    </citation>
    <scope>NUCLEOTIDE SEQUENCE</scope>
    <source>
        <tissue evidence="1">Brain</tissue>
    </source>
</reference>
<name>A0A1A7WF07_9TELE</name>
<sequence>VLRWNFVIDQILIFHQNLVINSLKIRQCDFLDFCSHFVSHSLGIPTMTITGLSHLYFISEKLAQLEAD</sequence>
<reference evidence="1" key="2">
    <citation type="submission" date="2016-06" db="EMBL/GenBank/DDBJ databases">
        <title>The genome of a short-lived fish provides insights into sex chromosome evolution and the genetic control of aging.</title>
        <authorList>
            <person name="Reichwald K."/>
            <person name="Felder M."/>
            <person name="Petzold A."/>
            <person name="Koch P."/>
            <person name="Groth M."/>
            <person name="Platzer M."/>
        </authorList>
    </citation>
    <scope>NUCLEOTIDE SEQUENCE</scope>
    <source>
        <tissue evidence="1">Brain</tissue>
    </source>
</reference>
<dbReference type="EMBL" id="HADW01003167">
    <property type="protein sequence ID" value="SBP04567.1"/>
    <property type="molecule type" value="Transcribed_RNA"/>
</dbReference>
<gene>
    <name evidence="1" type="primary">Nfu_g_1_023755</name>
</gene>
<dbReference type="AlphaFoldDB" id="A0A1A7WF07"/>
<organism evidence="1">
    <name type="scientific">Iconisemion striatum</name>
    <dbReference type="NCBI Taxonomy" id="60296"/>
    <lineage>
        <taxon>Eukaryota</taxon>
        <taxon>Metazoa</taxon>
        <taxon>Chordata</taxon>
        <taxon>Craniata</taxon>
        <taxon>Vertebrata</taxon>
        <taxon>Euteleostomi</taxon>
        <taxon>Actinopterygii</taxon>
        <taxon>Neopterygii</taxon>
        <taxon>Teleostei</taxon>
        <taxon>Neoteleostei</taxon>
        <taxon>Acanthomorphata</taxon>
        <taxon>Ovalentaria</taxon>
        <taxon>Atherinomorphae</taxon>
        <taxon>Cyprinodontiformes</taxon>
        <taxon>Nothobranchiidae</taxon>
        <taxon>Iconisemion</taxon>
    </lineage>
</organism>
<proteinExistence type="predicted"/>
<feature type="non-terminal residue" evidence="1">
    <location>
        <position position="1"/>
    </location>
</feature>
<feature type="non-terminal residue" evidence="1">
    <location>
        <position position="68"/>
    </location>
</feature>